<dbReference type="Proteomes" id="UP000663881">
    <property type="component" value="Unassembled WGS sequence"/>
</dbReference>
<evidence type="ECO:0000256" key="2">
    <source>
        <dbReference type="ARBA" id="ARBA00022679"/>
    </source>
</evidence>
<gene>
    <name evidence="4" type="ORF">KXQ929_LOCUS26708</name>
    <name evidence="5" type="ORF">OKA104_LOCUS28615</name>
</gene>
<dbReference type="PANTHER" id="PTHR32266">
    <property type="entry name" value="NICOTIANAMINE SYNTHASE 3"/>
    <property type="match status" value="1"/>
</dbReference>
<name>A0A819LTU6_9BILA</name>
<dbReference type="PANTHER" id="PTHR32266:SF12">
    <property type="entry name" value="NICOTIANAMINE SYNTHASE 3"/>
    <property type="match status" value="1"/>
</dbReference>
<reference evidence="4" key="1">
    <citation type="submission" date="2021-02" db="EMBL/GenBank/DDBJ databases">
        <authorList>
            <person name="Nowell W R."/>
        </authorList>
    </citation>
    <scope>NUCLEOTIDE SEQUENCE</scope>
</reference>
<organism evidence="4 6">
    <name type="scientific">Adineta steineri</name>
    <dbReference type="NCBI Taxonomy" id="433720"/>
    <lineage>
        <taxon>Eukaryota</taxon>
        <taxon>Metazoa</taxon>
        <taxon>Spiralia</taxon>
        <taxon>Gnathifera</taxon>
        <taxon>Rotifera</taxon>
        <taxon>Eurotatoria</taxon>
        <taxon>Bdelloidea</taxon>
        <taxon>Adinetida</taxon>
        <taxon>Adinetidae</taxon>
        <taxon>Adineta</taxon>
    </lineage>
</organism>
<dbReference type="InterPro" id="IPR004298">
    <property type="entry name" value="Nicotian_synth"/>
</dbReference>
<dbReference type="EMBL" id="CAJOAY010002792">
    <property type="protein sequence ID" value="CAF3980184.1"/>
    <property type="molecule type" value="Genomic_DNA"/>
</dbReference>
<dbReference type="PROSITE" id="PS51142">
    <property type="entry name" value="NAS"/>
    <property type="match status" value="1"/>
</dbReference>
<sequence length="325" mass="37191">MDIMEFSLTKNFIRKQLIQFNSIISQFDLLDPSPQVTHLFNELLIFCCSTPICSSKFERMLETDSVLKTVCENLRNLRSRYEYHLEIHSAKVYASNANRSLIEHFFDDGDYNRLIQLEIDMLRNLGIQFPQNLPVNDKLNSVVTKIAFIGSGPIPVSSMLILTEHTPLVDIYNIDISHEANQLASNVCKQLLSSHLFERMHFITQDINQKPLPFHIESILKQCQVIFLAALVGTDDLAKLSILQNIVKHSKNESDQRLTQHIIIRTTDGLRQVLYPKINLKTITKFQLALDNDEQNNNNKASLEIQAISSPQDHIPITIIVAKII</sequence>
<evidence type="ECO:0000313" key="4">
    <source>
        <dbReference type="EMBL" id="CAF3969864.1"/>
    </source>
</evidence>
<keyword evidence="2" id="KW-0808">Transferase</keyword>
<accession>A0A819LTU6</accession>
<protein>
    <recommendedName>
        <fullName evidence="7">Nicotianamine synthase</fullName>
    </recommendedName>
</protein>
<dbReference type="InterPro" id="IPR029063">
    <property type="entry name" value="SAM-dependent_MTases_sf"/>
</dbReference>
<dbReference type="Pfam" id="PF03059">
    <property type="entry name" value="NAS"/>
    <property type="match status" value="1"/>
</dbReference>
<evidence type="ECO:0000256" key="3">
    <source>
        <dbReference type="ARBA" id="ARBA00022691"/>
    </source>
</evidence>
<comment type="caution">
    <text evidence="4">The sequence shown here is derived from an EMBL/GenBank/DDBJ whole genome shotgun (WGS) entry which is preliminary data.</text>
</comment>
<evidence type="ECO:0000313" key="6">
    <source>
        <dbReference type="Proteomes" id="UP000663868"/>
    </source>
</evidence>
<dbReference type="Gene3D" id="3.40.50.150">
    <property type="entry name" value="Vaccinia Virus protein VP39"/>
    <property type="match status" value="1"/>
</dbReference>
<proteinExistence type="inferred from homology"/>
<dbReference type="AlphaFoldDB" id="A0A819LTU6"/>
<comment type="similarity">
    <text evidence="1">Belongs to the nicotianamine synthase (NAS)-like family.</text>
</comment>
<evidence type="ECO:0000313" key="5">
    <source>
        <dbReference type="EMBL" id="CAF3980184.1"/>
    </source>
</evidence>
<evidence type="ECO:0000256" key="1">
    <source>
        <dbReference type="ARBA" id="ARBA00007009"/>
    </source>
</evidence>
<evidence type="ECO:0008006" key="7">
    <source>
        <dbReference type="Google" id="ProtNLM"/>
    </source>
</evidence>
<dbReference type="GO" id="GO:0030418">
    <property type="term" value="P:nicotianamine biosynthetic process"/>
    <property type="evidence" value="ECO:0007669"/>
    <property type="project" value="InterPro"/>
</dbReference>
<dbReference type="Proteomes" id="UP000663868">
    <property type="component" value="Unassembled WGS sequence"/>
</dbReference>
<keyword evidence="3" id="KW-0949">S-adenosyl-L-methionine</keyword>
<dbReference type="GO" id="GO:0030410">
    <property type="term" value="F:nicotianamine synthase activity"/>
    <property type="evidence" value="ECO:0007669"/>
    <property type="project" value="InterPro"/>
</dbReference>
<dbReference type="EMBL" id="CAJOBB010002449">
    <property type="protein sequence ID" value="CAF3969864.1"/>
    <property type="molecule type" value="Genomic_DNA"/>
</dbReference>